<evidence type="ECO:0000313" key="3">
    <source>
        <dbReference type="Proteomes" id="UP000257109"/>
    </source>
</evidence>
<sequence length="144" mass="15814">MLSVDGSSNKKGSGVGVILEGPGGVLVEQSLCFNFQTSNNQAEYEALLAKIRLTKEVGARVLTIKSNSQQDKREDSLARRGFSFPLLKSLGEDEVEKAIKEAHEGAYESHIGGRALVSKNAWAGFYWPTIKRHIIAFIKKCDKC</sequence>
<dbReference type="Proteomes" id="UP000257109">
    <property type="component" value="Unassembled WGS sequence"/>
</dbReference>
<comment type="caution">
    <text evidence="2">The sequence shown here is derived from an EMBL/GenBank/DDBJ whole genome shotgun (WGS) entry which is preliminary data.</text>
</comment>
<dbReference type="InterPro" id="IPR041588">
    <property type="entry name" value="Integrase_H2C2"/>
</dbReference>
<proteinExistence type="predicted"/>
<dbReference type="EMBL" id="QJKJ01000906">
    <property type="protein sequence ID" value="RDY10129.1"/>
    <property type="molecule type" value="Genomic_DNA"/>
</dbReference>
<dbReference type="GO" id="GO:0003676">
    <property type="term" value="F:nucleic acid binding"/>
    <property type="evidence" value="ECO:0007669"/>
    <property type="project" value="InterPro"/>
</dbReference>
<organism evidence="2 3">
    <name type="scientific">Mucuna pruriens</name>
    <name type="common">Velvet bean</name>
    <name type="synonym">Dolichos pruriens</name>
    <dbReference type="NCBI Taxonomy" id="157652"/>
    <lineage>
        <taxon>Eukaryota</taxon>
        <taxon>Viridiplantae</taxon>
        <taxon>Streptophyta</taxon>
        <taxon>Embryophyta</taxon>
        <taxon>Tracheophyta</taxon>
        <taxon>Spermatophyta</taxon>
        <taxon>Magnoliopsida</taxon>
        <taxon>eudicotyledons</taxon>
        <taxon>Gunneridae</taxon>
        <taxon>Pentapetalae</taxon>
        <taxon>rosids</taxon>
        <taxon>fabids</taxon>
        <taxon>Fabales</taxon>
        <taxon>Fabaceae</taxon>
        <taxon>Papilionoideae</taxon>
        <taxon>50 kb inversion clade</taxon>
        <taxon>NPAAA clade</taxon>
        <taxon>indigoferoid/millettioid clade</taxon>
        <taxon>Phaseoleae</taxon>
        <taxon>Mucuna</taxon>
    </lineage>
</organism>
<name>A0A371I533_MUCPR</name>
<dbReference type="SUPFAM" id="SSF53098">
    <property type="entry name" value="Ribonuclease H-like"/>
    <property type="match status" value="1"/>
</dbReference>
<accession>A0A371I533</accession>
<evidence type="ECO:0000313" key="2">
    <source>
        <dbReference type="EMBL" id="RDY10129.1"/>
    </source>
</evidence>
<dbReference type="InterPro" id="IPR036397">
    <property type="entry name" value="RNaseH_sf"/>
</dbReference>
<gene>
    <name evidence="2" type="ORF">CR513_05404</name>
</gene>
<protein>
    <recommendedName>
        <fullName evidence="1">Integrase zinc-binding domain-containing protein</fullName>
    </recommendedName>
</protein>
<dbReference type="OrthoDB" id="2016287at2759"/>
<feature type="domain" description="Integrase zinc-binding" evidence="1">
    <location>
        <begin position="93"/>
        <end position="144"/>
    </location>
</feature>
<dbReference type="Pfam" id="PF17921">
    <property type="entry name" value="Integrase_H2C2"/>
    <property type="match status" value="1"/>
</dbReference>
<dbReference type="PANTHER" id="PTHR48475:SF2">
    <property type="entry name" value="RIBONUCLEASE H"/>
    <property type="match status" value="1"/>
</dbReference>
<dbReference type="PANTHER" id="PTHR48475">
    <property type="entry name" value="RIBONUCLEASE H"/>
    <property type="match status" value="1"/>
</dbReference>
<feature type="non-terminal residue" evidence="2">
    <location>
        <position position="1"/>
    </location>
</feature>
<evidence type="ECO:0000259" key="1">
    <source>
        <dbReference type="Pfam" id="PF17921"/>
    </source>
</evidence>
<dbReference type="Gene3D" id="3.30.420.10">
    <property type="entry name" value="Ribonuclease H-like superfamily/Ribonuclease H"/>
    <property type="match status" value="1"/>
</dbReference>
<reference evidence="2" key="1">
    <citation type="submission" date="2018-05" db="EMBL/GenBank/DDBJ databases">
        <title>Draft genome of Mucuna pruriens seed.</title>
        <authorList>
            <person name="Nnadi N.E."/>
            <person name="Vos R."/>
            <person name="Hasami M.H."/>
            <person name="Devisetty U.K."/>
            <person name="Aguiy J.C."/>
        </authorList>
    </citation>
    <scope>NUCLEOTIDE SEQUENCE [LARGE SCALE GENOMIC DNA]</scope>
    <source>
        <strain evidence="2">JCA_2017</strain>
    </source>
</reference>
<dbReference type="AlphaFoldDB" id="A0A371I533"/>
<keyword evidence="3" id="KW-1185">Reference proteome</keyword>
<dbReference type="InterPro" id="IPR012337">
    <property type="entry name" value="RNaseH-like_sf"/>
</dbReference>